<reference evidence="7" key="2">
    <citation type="submission" date="2025-09" db="UniProtKB">
        <authorList>
            <consortium name="Ensembl"/>
        </authorList>
    </citation>
    <scope>IDENTIFICATION</scope>
</reference>
<comment type="subcellular location">
    <subcellularLocation>
        <location evidence="1">Secreted</location>
    </subcellularLocation>
</comment>
<evidence type="ECO:0000256" key="5">
    <source>
        <dbReference type="ARBA" id="ARBA00023022"/>
    </source>
</evidence>
<sequence length="83" mass="9403">MLSIYLVSPKCSPIFGIIAMTLKDIYSLLAAVGDLKHLILKAQLTRCYKFGGFCHYNICPGNSRFMSNCHPENLRCCKNIKQF</sequence>
<reference evidence="7" key="1">
    <citation type="submission" date="2025-08" db="UniProtKB">
        <authorList>
            <consortium name="Ensembl"/>
        </authorList>
    </citation>
    <scope>IDENTIFICATION</scope>
</reference>
<evidence type="ECO:0000256" key="4">
    <source>
        <dbReference type="ARBA" id="ARBA00022940"/>
    </source>
</evidence>
<organism evidence="7 8">
    <name type="scientific">Mus spicilegus</name>
    <name type="common">Mound-building mouse</name>
    <dbReference type="NCBI Taxonomy" id="10103"/>
    <lineage>
        <taxon>Eukaryota</taxon>
        <taxon>Metazoa</taxon>
        <taxon>Chordata</taxon>
        <taxon>Craniata</taxon>
        <taxon>Vertebrata</taxon>
        <taxon>Euteleostomi</taxon>
        <taxon>Mammalia</taxon>
        <taxon>Eutheria</taxon>
        <taxon>Euarchontoglires</taxon>
        <taxon>Glires</taxon>
        <taxon>Rodentia</taxon>
        <taxon>Myomorpha</taxon>
        <taxon>Muroidea</taxon>
        <taxon>Muridae</taxon>
        <taxon>Murinae</taxon>
        <taxon>Mus</taxon>
        <taxon>Mus</taxon>
    </lineage>
</organism>
<evidence type="ECO:0000313" key="8">
    <source>
        <dbReference type="Proteomes" id="UP000694415"/>
    </source>
</evidence>
<keyword evidence="8" id="KW-1185">Reference proteome</keyword>
<dbReference type="GeneTree" id="ENSGT00940000165558"/>
<keyword evidence="2" id="KW-0964">Secreted</keyword>
<evidence type="ECO:0000256" key="3">
    <source>
        <dbReference type="ARBA" id="ARBA00022529"/>
    </source>
</evidence>
<protein>
    <recommendedName>
        <fullName evidence="6">Beta-defensin-like domain-containing protein</fullName>
    </recommendedName>
</protein>
<name>A0A8C6GKL7_MUSSI</name>
<dbReference type="InterPro" id="IPR001855">
    <property type="entry name" value="Defensin_beta-like"/>
</dbReference>
<proteinExistence type="predicted"/>
<dbReference type="GO" id="GO:0042742">
    <property type="term" value="P:defense response to bacterium"/>
    <property type="evidence" value="ECO:0007669"/>
    <property type="project" value="UniProtKB-KW"/>
</dbReference>
<dbReference type="Ensembl" id="ENSMSIT00000008969.1">
    <property type="protein sequence ID" value="ENSMSIP00000007047.1"/>
    <property type="gene ID" value="ENSMSIG00000006292.1"/>
</dbReference>
<dbReference type="GO" id="GO:0005576">
    <property type="term" value="C:extracellular region"/>
    <property type="evidence" value="ECO:0007669"/>
    <property type="project" value="InterPro"/>
</dbReference>
<evidence type="ECO:0000313" key="7">
    <source>
        <dbReference type="Ensembl" id="ENSMSIP00000007047.1"/>
    </source>
</evidence>
<dbReference type="AlphaFoldDB" id="A0A8C6GKL7"/>
<feature type="domain" description="Beta-defensin-like" evidence="6">
    <location>
        <begin position="45"/>
        <end position="78"/>
    </location>
</feature>
<accession>A0A8C6GKL7</accession>
<dbReference type="Proteomes" id="UP000694415">
    <property type="component" value="Unplaced"/>
</dbReference>
<keyword evidence="4" id="KW-0211">Defensin</keyword>
<dbReference type="Pfam" id="PF00711">
    <property type="entry name" value="Defensin_beta"/>
    <property type="match status" value="1"/>
</dbReference>
<evidence type="ECO:0000256" key="1">
    <source>
        <dbReference type="ARBA" id="ARBA00004613"/>
    </source>
</evidence>
<dbReference type="SUPFAM" id="SSF57392">
    <property type="entry name" value="Defensin-like"/>
    <property type="match status" value="1"/>
</dbReference>
<evidence type="ECO:0000256" key="2">
    <source>
        <dbReference type="ARBA" id="ARBA00022525"/>
    </source>
</evidence>
<keyword evidence="5" id="KW-0044">Antibiotic</keyword>
<keyword evidence="3" id="KW-0929">Antimicrobial</keyword>
<evidence type="ECO:0000259" key="6">
    <source>
        <dbReference type="Pfam" id="PF00711"/>
    </source>
</evidence>